<dbReference type="Proteomes" id="UP000327157">
    <property type="component" value="Unassembled WGS sequence"/>
</dbReference>
<dbReference type="EMBL" id="SMOL01000316">
    <property type="protein sequence ID" value="KAB2620595.1"/>
    <property type="molecule type" value="Genomic_DNA"/>
</dbReference>
<evidence type="ECO:0000313" key="1">
    <source>
        <dbReference type="EMBL" id="KAB2620595.1"/>
    </source>
</evidence>
<dbReference type="GO" id="GO:0005730">
    <property type="term" value="C:nucleolus"/>
    <property type="evidence" value="ECO:0007669"/>
    <property type="project" value="TreeGrafter"/>
</dbReference>
<keyword evidence="2" id="KW-1185">Reference proteome</keyword>
<dbReference type="OrthoDB" id="5783963at2759"/>
<dbReference type="AlphaFoldDB" id="A0A5N5GY96"/>
<reference evidence="1 2" key="1">
    <citation type="submission" date="2019-09" db="EMBL/GenBank/DDBJ databases">
        <authorList>
            <person name="Ou C."/>
        </authorList>
    </citation>
    <scope>NUCLEOTIDE SEQUENCE [LARGE SCALE GENOMIC DNA]</scope>
    <source>
        <strain evidence="1">S2</strain>
        <tissue evidence="1">Leaf</tissue>
    </source>
</reference>
<protein>
    <submittedName>
        <fullName evidence="1">Protein AATF-like</fullName>
    </submittedName>
</protein>
<proteinExistence type="predicted"/>
<reference evidence="1 2" key="2">
    <citation type="submission" date="2019-11" db="EMBL/GenBank/DDBJ databases">
        <title>A de novo genome assembly of a pear dwarfing rootstock.</title>
        <authorList>
            <person name="Wang F."/>
            <person name="Wang J."/>
            <person name="Li S."/>
            <person name="Zhang Y."/>
            <person name="Fang M."/>
            <person name="Ma L."/>
            <person name="Zhao Y."/>
            <person name="Jiang S."/>
        </authorList>
    </citation>
    <scope>NUCLEOTIDE SEQUENCE [LARGE SCALE GENOMIC DNA]</scope>
    <source>
        <strain evidence="1">S2</strain>
        <tissue evidence="1">Leaf</tissue>
    </source>
</reference>
<comment type="caution">
    <text evidence="1">The sequence shown here is derived from an EMBL/GenBank/DDBJ whole genome shotgun (WGS) entry which is preliminary data.</text>
</comment>
<dbReference type="InterPro" id="IPR039223">
    <property type="entry name" value="AATF/Bfr2"/>
</dbReference>
<evidence type="ECO:0000313" key="2">
    <source>
        <dbReference type="Proteomes" id="UP000327157"/>
    </source>
</evidence>
<gene>
    <name evidence="1" type="ORF">D8674_038692</name>
</gene>
<name>A0A5N5GY96_9ROSA</name>
<sequence length="97" mass="10739">MATFRNKSIEEWQRKTEVTTGATAIKANCMLLIRSGSIIELNISEQVASYMSDPSKMVRQVPEGDNTTKGDAQCSCEDSKFHGFRDSGRSSFTSLPQ</sequence>
<accession>A0A5N5GY96</accession>
<dbReference type="PANTHER" id="PTHR15565">
    <property type="entry name" value="AATF PROTEIN APOPTOSIS ANTAGONIZING TRANSCRIPTION FACTOR"/>
    <property type="match status" value="1"/>
</dbReference>
<organism evidence="1 2">
    <name type="scientific">Pyrus ussuriensis x Pyrus communis</name>
    <dbReference type="NCBI Taxonomy" id="2448454"/>
    <lineage>
        <taxon>Eukaryota</taxon>
        <taxon>Viridiplantae</taxon>
        <taxon>Streptophyta</taxon>
        <taxon>Embryophyta</taxon>
        <taxon>Tracheophyta</taxon>
        <taxon>Spermatophyta</taxon>
        <taxon>Magnoliopsida</taxon>
        <taxon>eudicotyledons</taxon>
        <taxon>Gunneridae</taxon>
        <taxon>Pentapetalae</taxon>
        <taxon>rosids</taxon>
        <taxon>fabids</taxon>
        <taxon>Rosales</taxon>
        <taxon>Rosaceae</taxon>
        <taxon>Amygdaloideae</taxon>
        <taxon>Maleae</taxon>
        <taxon>Pyrus</taxon>
    </lineage>
</organism>
<dbReference type="PANTHER" id="PTHR15565:SF0">
    <property type="entry name" value="PROTEIN AATF"/>
    <property type="match status" value="1"/>
</dbReference>